<evidence type="ECO:0000256" key="12">
    <source>
        <dbReference type="RuleBase" id="RU910713"/>
    </source>
</evidence>
<dbReference type="OrthoDB" id="10263824at2759"/>
<evidence type="ECO:0000256" key="2">
    <source>
        <dbReference type="ARBA" id="ARBA00003076"/>
    </source>
</evidence>
<dbReference type="InterPro" id="IPR015422">
    <property type="entry name" value="PyrdxlP-dep_Trfase_small"/>
</dbReference>
<protein>
    <recommendedName>
        <fullName evidence="12">5-aminolevulinate synthase</fullName>
        <ecNumber evidence="12">2.3.1.37</ecNumber>
    </recommendedName>
    <alternativeName>
        <fullName evidence="12">5-aminolevulinic acid synthase</fullName>
    </alternativeName>
    <alternativeName>
        <fullName evidence="12">Delta-ALA synthase</fullName>
    </alternativeName>
    <alternativeName>
        <fullName evidence="12">Delta-aminolevulinate synthase</fullName>
    </alternativeName>
</protein>
<name>I2GUZ1_HENB6</name>
<dbReference type="PROSITE" id="PS00599">
    <property type="entry name" value="AA_TRANSFER_CLASS_2"/>
    <property type="match status" value="1"/>
</dbReference>
<evidence type="ECO:0000259" key="13">
    <source>
        <dbReference type="Pfam" id="PF00155"/>
    </source>
</evidence>
<dbReference type="STRING" id="1071380.I2GUZ1"/>
<dbReference type="CDD" id="cd06454">
    <property type="entry name" value="KBL_like"/>
    <property type="match status" value="1"/>
</dbReference>
<comment type="function">
    <text evidence="2">Catalyzes the synthesis of 5-aminolevulinate (ALA) from succinyl-CoA and glycine, the first and rate-limiting step in heme biosynthesis.</text>
</comment>
<evidence type="ECO:0000256" key="11">
    <source>
        <dbReference type="RuleBase" id="RU003693"/>
    </source>
</evidence>
<comment type="similarity">
    <text evidence="5 11">Belongs to the class-II pyridoxal-phosphate-dependent aminotransferase family.</text>
</comment>
<dbReference type="Gene3D" id="3.40.640.10">
    <property type="entry name" value="Type I PLP-dependent aspartate aminotransferase-like (Major domain)"/>
    <property type="match status" value="1"/>
</dbReference>
<evidence type="ECO:0000256" key="9">
    <source>
        <dbReference type="ARBA" id="ARBA00023315"/>
    </source>
</evidence>
<evidence type="ECO:0000256" key="4">
    <source>
        <dbReference type="ARBA" id="ARBA00005029"/>
    </source>
</evidence>
<reference evidence="14 15" key="1">
    <citation type="journal article" date="2011" name="Proc. Natl. Acad. Sci. U.S.A.">
        <title>Evolutionary erosion of yeast sex chromosomes by mating-type switching accidents.</title>
        <authorList>
            <person name="Gordon J.L."/>
            <person name="Armisen D."/>
            <person name="Proux-Wera E."/>
            <person name="Oheigeartaigh S.S."/>
            <person name="Byrne K.P."/>
            <person name="Wolfe K.H."/>
        </authorList>
    </citation>
    <scope>NUCLEOTIDE SEQUENCE [LARGE SCALE GENOMIC DNA]</scope>
    <source>
        <strain evidence="15">ATCC 34711 / CBS 6284 / DSM 70876 / NBRC 10599 / NRRL Y-10934 / UCD 77-7</strain>
    </source>
</reference>
<evidence type="ECO:0000256" key="10">
    <source>
        <dbReference type="ARBA" id="ARBA00047654"/>
    </source>
</evidence>
<evidence type="ECO:0000313" key="15">
    <source>
        <dbReference type="Proteomes" id="UP000002866"/>
    </source>
</evidence>
<dbReference type="FunFam" id="3.40.640.10:FF:000006">
    <property type="entry name" value="5-aminolevulinate synthase, mitochondrial"/>
    <property type="match status" value="1"/>
</dbReference>
<evidence type="ECO:0000256" key="3">
    <source>
        <dbReference type="ARBA" id="ARBA00004305"/>
    </source>
</evidence>
<dbReference type="EMBL" id="HE806316">
    <property type="protein sequence ID" value="CCH57943.1"/>
    <property type="molecule type" value="Genomic_DNA"/>
</dbReference>
<keyword evidence="15" id="KW-1185">Reference proteome</keyword>
<dbReference type="PANTHER" id="PTHR13693">
    <property type="entry name" value="CLASS II AMINOTRANSFERASE/8-AMINO-7-OXONONANOATE SYNTHASE"/>
    <property type="match status" value="1"/>
</dbReference>
<dbReference type="EC" id="2.3.1.37" evidence="12"/>
<evidence type="ECO:0000256" key="8">
    <source>
        <dbReference type="ARBA" id="ARBA00023133"/>
    </source>
</evidence>
<dbReference type="InterPro" id="IPR015424">
    <property type="entry name" value="PyrdxlP-dep_Trfase"/>
</dbReference>
<comment type="subcellular location">
    <subcellularLocation>
        <location evidence="3 12">Mitochondrion matrix</location>
    </subcellularLocation>
</comment>
<dbReference type="RefSeq" id="XP_004177462.1">
    <property type="nucleotide sequence ID" value="XM_004177414.1"/>
</dbReference>
<evidence type="ECO:0000256" key="5">
    <source>
        <dbReference type="ARBA" id="ARBA00008392"/>
    </source>
</evidence>
<dbReference type="GeneID" id="14492883"/>
<keyword evidence="7 11" id="KW-0663">Pyridoxal phosphate</keyword>
<dbReference type="KEGG" id="tbl:TBLA_0A01440"/>
<dbReference type="GO" id="GO:0006782">
    <property type="term" value="P:protoporphyrinogen IX biosynthetic process"/>
    <property type="evidence" value="ECO:0007669"/>
    <property type="project" value="UniProtKB-UniRule"/>
</dbReference>
<feature type="domain" description="Aminotransferase class I/classII large" evidence="13">
    <location>
        <begin position="95"/>
        <end position="456"/>
    </location>
</feature>
<dbReference type="AlphaFoldDB" id="I2GUZ1"/>
<dbReference type="UniPathway" id="UPA00251">
    <property type="reaction ID" value="UER00375"/>
</dbReference>
<organism evidence="14 15">
    <name type="scientific">Henningerozyma blattae (strain ATCC 34711 / CBS 6284 / DSM 70876 / NBRC 10599 / NRRL Y-10934 / UCD 77-7)</name>
    <name type="common">Yeast</name>
    <name type="synonym">Tetrapisispora blattae</name>
    <dbReference type="NCBI Taxonomy" id="1071380"/>
    <lineage>
        <taxon>Eukaryota</taxon>
        <taxon>Fungi</taxon>
        <taxon>Dikarya</taxon>
        <taxon>Ascomycota</taxon>
        <taxon>Saccharomycotina</taxon>
        <taxon>Saccharomycetes</taxon>
        <taxon>Saccharomycetales</taxon>
        <taxon>Saccharomycetaceae</taxon>
        <taxon>Henningerozyma</taxon>
    </lineage>
</organism>
<dbReference type="GO" id="GO:0003870">
    <property type="term" value="F:5-aminolevulinate synthase activity"/>
    <property type="evidence" value="ECO:0007669"/>
    <property type="project" value="UniProtKB-EC"/>
</dbReference>
<dbReference type="Gene3D" id="3.90.1150.10">
    <property type="entry name" value="Aspartate Aminotransferase, domain 1"/>
    <property type="match status" value="1"/>
</dbReference>
<dbReference type="InterPro" id="IPR004839">
    <property type="entry name" value="Aminotransferase_I/II_large"/>
</dbReference>
<gene>
    <name evidence="14" type="primary">TBLA0A01440</name>
    <name evidence="14" type="ORF">TBLA_0A01440</name>
</gene>
<evidence type="ECO:0000256" key="1">
    <source>
        <dbReference type="ARBA" id="ARBA00001933"/>
    </source>
</evidence>
<dbReference type="InterPro" id="IPR015421">
    <property type="entry name" value="PyrdxlP-dep_Trfase_major"/>
</dbReference>
<dbReference type="GO" id="GO:0005759">
    <property type="term" value="C:mitochondrial matrix"/>
    <property type="evidence" value="ECO:0007669"/>
    <property type="project" value="UniProtKB-SubCell"/>
</dbReference>
<dbReference type="SUPFAM" id="SSF53383">
    <property type="entry name" value="PLP-dependent transferases"/>
    <property type="match status" value="1"/>
</dbReference>
<comment type="catalytic activity">
    <reaction evidence="10 12">
        <text>succinyl-CoA + glycine + H(+) = 5-aminolevulinate + CO2 + CoA</text>
        <dbReference type="Rhea" id="RHEA:12921"/>
        <dbReference type="ChEBI" id="CHEBI:15378"/>
        <dbReference type="ChEBI" id="CHEBI:16526"/>
        <dbReference type="ChEBI" id="CHEBI:57287"/>
        <dbReference type="ChEBI" id="CHEBI:57292"/>
        <dbReference type="ChEBI" id="CHEBI:57305"/>
        <dbReference type="ChEBI" id="CHEBI:356416"/>
        <dbReference type="EC" id="2.3.1.37"/>
    </reaction>
</comment>
<dbReference type="Proteomes" id="UP000002866">
    <property type="component" value="Chromosome 1"/>
</dbReference>
<evidence type="ECO:0000313" key="14">
    <source>
        <dbReference type="EMBL" id="CCH57943.1"/>
    </source>
</evidence>
<accession>I2GUZ1</accession>
<evidence type="ECO:0000256" key="6">
    <source>
        <dbReference type="ARBA" id="ARBA00022679"/>
    </source>
</evidence>
<dbReference type="InterPro" id="IPR050087">
    <property type="entry name" value="AON_synthase_class-II"/>
</dbReference>
<dbReference type="GO" id="GO:0030170">
    <property type="term" value="F:pyridoxal phosphate binding"/>
    <property type="evidence" value="ECO:0007669"/>
    <property type="project" value="UniProtKB-UniRule"/>
</dbReference>
<keyword evidence="12" id="KW-0496">Mitochondrion</keyword>
<dbReference type="InParanoid" id="I2GUZ1"/>
<sequence>MLKSRVITHLNTRPFNYANIRTLASATATAPSTNNKVVVDPVVSHGTQDSPFDYNGLFEKEVMAKRLDKSYRYFNNINRLAKEYPMAHRKQENDKVTVWCSNDYLALTRHPDIISKMKLSLDKYGSGSGGTRNIAGHNNSTLKLEAEIATLHKKDAALVFTSCFVANDAIISLFGKKLQDLVIFSDELNHASMIQGIKHSKAKKHIFKNNDLEELESYLQLYPKSTPKLICFESIYSMTGKVSNISKICDLADKYGAMTFLDEVHAVGLYGPHGAGVAEHLDFEKHLKLGISKDPERSSILDRVDMITGTLGKSFATVGGYVAASRNLVDWLRSYSPDFIFTTTLPPHVMEGSAETIRYQRHHLELRTIEQTNVEYLKQGMSDLGIPIIPNTSHVIPVLIGNAELAKKASDILMNKHRIYVQAINFPTVARGTERLRVTPTPGHSLKQCQDFLEALEDVFNTLQLPRIKDWALQGGFLGSENGYDKSMNLWTPEQRALTNDDLNKNVFDPIIDDIDISSGVA</sequence>
<dbReference type="InterPro" id="IPR001917">
    <property type="entry name" value="Aminotrans_II_pyridoxalP_BS"/>
</dbReference>
<dbReference type="NCBIfam" id="TIGR01821">
    <property type="entry name" value="5aminolev_synth"/>
    <property type="match status" value="1"/>
</dbReference>
<dbReference type="Pfam" id="PF00155">
    <property type="entry name" value="Aminotran_1_2"/>
    <property type="match status" value="1"/>
</dbReference>
<dbReference type="GO" id="GO:1902117">
    <property type="term" value="P:positive regulation of organelle assembly"/>
    <property type="evidence" value="ECO:0007669"/>
    <property type="project" value="EnsemblFungi"/>
</dbReference>
<keyword evidence="9 12" id="KW-0012">Acyltransferase</keyword>
<dbReference type="InterPro" id="IPR010961">
    <property type="entry name" value="4pyrrol_synth_NH2levulA_synth"/>
</dbReference>
<dbReference type="FunCoup" id="I2GUZ1">
    <property type="interactions" value="494"/>
</dbReference>
<evidence type="ECO:0000256" key="7">
    <source>
        <dbReference type="ARBA" id="ARBA00022898"/>
    </source>
</evidence>
<comment type="pathway">
    <text evidence="4 12">Porphyrin-containing compound metabolism; protoporphyrin-IX biosynthesis; 5-aminolevulinate from glycine: step 1/1.</text>
</comment>
<keyword evidence="6 12" id="KW-0808">Transferase</keyword>
<dbReference type="eggNOG" id="KOG1360">
    <property type="taxonomic scope" value="Eukaryota"/>
</dbReference>
<dbReference type="OMA" id="DQFFRNK"/>
<proteinExistence type="inferred from homology"/>
<dbReference type="PANTHER" id="PTHR13693:SF102">
    <property type="entry name" value="2-AMINO-3-KETOBUTYRATE COENZYME A LIGASE, MITOCHONDRIAL"/>
    <property type="match status" value="1"/>
</dbReference>
<comment type="cofactor">
    <cofactor evidence="1 11">
        <name>pyridoxal 5'-phosphate</name>
        <dbReference type="ChEBI" id="CHEBI:597326"/>
    </cofactor>
</comment>
<dbReference type="HOGENOM" id="CLU_015846_6_0_1"/>
<keyword evidence="8 12" id="KW-0350">Heme biosynthesis</keyword>